<keyword evidence="2" id="KW-1185">Reference proteome</keyword>
<comment type="caution">
    <text evidence="1">The sequence shown here is derived from an EMBL/GenBank/DDBJ whole genome shotgun (WGS) entry which is preliminary data.</text>
</comment>
<sequence>MWARENMKDIKTEKVVNLFSFGVASAAMEQNQKPELINLAIQKLLEDKKSKKTTSDKVLDSNDDDAEYQLVLSRLLLNNLQLEVLKGDDSLKQSEASSPQEAVTYAIHKIKSDIQVDNYFIGSGTDEIVRELKKVKRQNFVTHCLLSAMMSSL</sequence>
<gene>
    <name evidence="1" type="ORF">L6164_015080</name>
</gene>
<evidence type="ECO:0000313" key="1">
    <source>
        <dbReference type="EMBL" id="KAI4336568.1"/>
    </source>
</evidence>
<reference evidence="1 2" key="1">
    <citation type="journal article" date="2022" name="DNA Res.">
        <title>Chromosomal-level genome assembly of the orchid tree Bauhinia variegata (Leguminosae; Cercidoideae) supports the allotetraploid origin hypothesis of Bauhinia.</title>
        <authorList>
            <person name="Zhong Y."/>
            <person name="Chen Y."/>
            <person name="Zheng D."/>
            <person name="Pang J."/>
            <person name="Liu Y."/>
            <person name="Luo S."/>
            <person name="Meng S."/>
            <person name="Qian L."/>
            <person name="Wei D."/>
            <person name="Dai S."/>
            <person name="Zhou R."/>
        </authorList>
    </citation>
    <scope>NUCLEOTIDE SEQUENCE [LARGE SCALE GENOMIC DNA]</scope>
    <source>
        <strain evidence="1">BV-YZ2020</strain>
    </source>
</reference>
<dbReference type="EMBL" id="CM039431">
    <property type="protein sequence ID" value="KAI4336568.1"/>
    <property type="molecule type" value="Genomic_DNA"/>
</dbReference>
<accession>A0ACB9NJ69</accession>
<evidence type="ECO:0000313" key="2">
    <source>
        <dbReference type="Proteomes" id="UP000828941"/>
    </source>
</evidence>
<dbReference type="Proteomes" id="UP000828941">
    <property type="component" value="Chromosome 6"/>
</dbReference>
<protein>
    <submittedName>
        <fullName evidence="1">Uncharacterized protein</fullName>
    </submittedName>
</protein>
<name>A0ACB9NJ69_BAUVA</name>
<organism evidence="1 2">
    <name type="scientific">Bauhinia variegata</name>
    <name type="common">Purple orchid tree</name>
    <name type="synonym">Phanera variegata</name>
    <dbReference type="NCBI Taxonomy" id="167791"/>
    <lineage>
        <taxon>Eukaryota</taxon>
        <taxon>Viridiplantae</taxon>
        <taxon>Streptophyta</taxon>
        <taxon>Embryophyta</taxon>
        <taxon>Tracheophyta</taxon>
        <taxon>Spermatophyta</taxon>
        <taxon>Magnoliopsida</taxon>
        <taxon>eudicotyledons</taxon>
        <taxon>Gunneridae</taxon>
        <taxon>Pentapetalae</taxon>
        <taxon>rosids</taxon>
        <taxon>fabids</taxon>
        <taxon>Fabales</taxon>
        <taxon>Fabaceae</taxon>
        <taxon>Cercidoideae</taxon>
        <taxon>Cercideae</taxon>
        <taxon>Bauhiniinae</taxon>
        <taxon>Bauhinia</taxon>
    </lineage>
</organism>
<proteinExistence type="predicted"/>